<reference evidence="3" key="4">
    <citation type="submission" date="2024-02" db="EMBL/GenBank/DDBJ databases">
        <title>Comparative genomics of Cryptococcus and Kwoniella reveals pathogenesis evolution and contrasting modes of karyotype evolution via chromosome fusion or intercentromeric recombination.</title>
        <authorList>
            <person name="Coelho M.A."/>
            <person name="David-Palma M."/>
            <person name="Shea T."/>
            <person name="Bowers K."/>
            <person name="McGinley-Smith S."/>
            <person name="Mohammad A.W."/>
            <person name="Gnirke A."/>
            <person name="Yurkov A.M."/>
            <person name="Nowrousian M."/>
            <person name="Sun S."/>
            <person name="Cuomo C.A."/>
            <person name="Heitman J."/>
        </authorList>
    </citation>
    <scope>NUCLEOTIDE SEQUENCE</scope>
    <source>
        <strain evidence="3">CBS 10737</strain>
    </source>
</reference>
<proteinExistence type="predicted"/>
<gene>
    <name evidence="2" type="ORF">I206_02958</name>
    <name evidence="3" type="ORF">I206_102604</name>
</gene>
<reference evidence="2" key="3">
    <citation type="submission" date="2016-07" db="EMBL/GenBank/DDBJ databases">
        <title>Evolution of pathogenesis and genome organization in the Tremellales.</title>
        <authorList>
            <person name="Cuomo C."/>
            <person name="Litvintseva A."/>
            <person name="Heitman J."/>
            <person name="Chen Y."/>
            <person name="Sun S."/>
            <person name="Springer D."/>
            <person name="Dromer F."/>
            <person name="Young S."/>
            <person name="Zeng Q."/>
            <person name="Chapman S."/>
            <person name="Gujja S."/>
            <person name="Saif S."/>
            <person name="Birren B."/>
        </authorList>
    </citation>
    <scope>NUCLEOTIDE SEQUENCE</scope>
    <source>
        <strain evidence="2">CBS 10737</strain>
    </source>
</reference>
<evidence type="ECO:0000313" key="4">
    <source>
        <dbReference type="Proteomes" id="UP000094020"/>
    </source>
</evidence>
<evidence type="ECO:0000256" key="1">
    <source>
        <dbReference type="SAM" id="MobiDB-lite"/>
    </source>
</evidence>
<dbReference type="EMBL" id="KI894009">
    <property type="protein sequence ID" value="OCF50897.1"/>
    <property type="molecule type" value="Genomic_DNA"/>
</dbReference>
<dbReference type="OrthoDB" id="2564895at2759"/>
<dbReference type="AlphaFoldDB" id="A0A1B9I5V1"/>
<evidence type="ECO:0000313" key="3">
    <source>
        <dbReference type="EMBL" id="WWC68671.1"/>
    </source>
</evidence>
<reference evidence="2" key="1">
    <citation type="submission" date="2013-07" db="EMBL/GenBank/DDBJ databases">
        <title>The Genome Sequence of Cryptococcus pinus CBS10737.</title>
        <authorList>
            <consortium name="The Broad Institute Genome Sequencing Platform"/>
            <person name="Cuomo C."/>
            <person name="Litvintseva A."/>
            <person name="Chen Y."/>
            <person name="Heitman J."/>
            <person name="Sun S."/>
            <person name="Springer D."/>
            <person name="Dromer F."/>
            <person name="Young S.K."/>
            <person name="Zeng Q."/>
            <person name="Gargeya S."/>
            <person name="Fitzgerald M."/>
            <person name="Abouelleil A."/>
            <person name="Alvarado L."/>
            <person name="Berlin A.M."/>
            <person name="Chapman S.B."/>
            <person name="Dewar J."/>
            <person name="Goldberg J."/>
            <person name="Griggs A."/>
            <person name="Gujja S."/>
            <person name="Hansen M."/>
            <person name="Howarth C."/>
            <person name="Imamovic A."/>
            <person name="Larimer J."/>
            <person name="McCowan C."/>
            <person name="Murphy C."/>
            <person name="Pearson M."/>
            <person name="Priest M."/>
            <person name="Roberts A."/>
            <person name="Saif S."/>
            <person name="Shea T."/>
            <person name="Sykes S."/>
            <person name="Wortman J."/>
            <person name="Nusbaum C."/>
            <person name="Birren B."/>
        </authorList>
    </citation>
    <scope>NUCLEOTIDE SEQUENCE [LARGE SCALE GENOMIC DNA]</scope>
    <source>
        <strain evidence="2">CBS 10737</strain>
    </source>
</reference>
<dbReference type="GeneID" id="30171327"/>
<reference evidence="3" key="2">
    <citation type="submission" date="2013-07" db="EMBL/GenBank/DDBJ databases">
        <authorList>
            <consortium name="The Broad Institute Genome Sequencing Platform"/>
            <person name="Cuomo C."/>
            <person name="Litvintseva A."/>
            <person name="Chen Y."/>
            <person name="Heitman J."/>
            <person name="Sun S."/>
            <person name="Springer D."/>
            <person name="Dromer F."/>
            <person name="Young S.K."/>
            <person name="Zeng Q."/>
            <person name="Gargeya S."/>
            <person name="Fitzgerald M."/>
            <person name="Abouelleil A."/>
            <person name="Alvarado L."/>
            <person name="Berlin A.M."/>
            <person name="Chapman S.B."/>
            <person name="Dewar J."/>
            <person name="Goldberg J."/>
            <person name="Griggs A."/>
            <person name="Gujja S."/>
            <person name="Hansen M."/>
            <person name="Howarth C."/>
            <person name="Imamovic A."/>
            <person name="Larimer J."/>
            <person name="McCowan C."/>
            <person name="Murphy C."/>
            <person name="Pearson M."/>
            <person name="Priest M."/>
            <person name="Roberts A."/>
            <person name="Saif S."/>
            <person name="Shea T."/>
            <person name="Sykes S."/>
            <person name="Wortman J."/>
            <person name="Nusbaum C."/>
            <person name="Birren B."/>
        </authorList>
    </citation>
    <scope>NUCLEOTIDE SEQUENCE</scope>
    <source>
        <strain evidence="3">CBS 10737</strain>
    </source>
</reference>
<name>A0A1B9I5V1_9TREE</name>
<dbReference type="KEGG" id="kpin:30171327"/>
<feature type="compositionally biased region" description="Polar residues" evidence="1">
    <location>
        <begin position="398"/>
        <end position="413"/>
    </location>
</feature>
<sequence length="438" mass="49976">MELSPQPDLVLEALQAHLFPSPILSHLPNTLRLFAHFQLLSLQIQTEATRALIAHSRLVKKLTRKGYNLREQVLRGALNEKDGYDIQCIKKNRQEASHRMLAFSLEFRKLHLVTLFTTPKVPLGQVQRILEGYFPKLEDGDDFDYEAVINDTEMYIRCMTTQQVSTFRHYQKIVKGWYDQARNLADHEKPPPLFTDFFPTEQDNGKFKQATLCKNMMREAEKVIEDIRSLEKIFCVWDEGEVVERPGYQLNEDQQEDLELGDAVEADDITPEAGRYTAVEKGKRKAIFDDRPTSVTGEDKATNFIQGRNYTHNTPPLTQSKAQTGIPPPIYATQLIPKIDMVSTNITSCSQTGSMSQATPIEPNPQRNSLIKNRRQTLPANIPITNSPSNSKKRPRQSLPSTSGPDYTAQLRSSDILRKDKLRPFQNSDLHRAKITKV</sequence>
<dbReference type="Proteomes" id="UP000094020">
    <property type="component" value="Chromosome 3"/>
</dbReference>
<dbReference type="EMBL" id="CP144521">
    <property type="protein sequence ID" value="WWC68671.1"/>
    <property type="molecule type" value="Genomic_DNA"/>
</dbReference>
<dbReference type="RefSeq" id="XP_019012116.1">
    <property type="nucleotide sequence ID" value="XM_019154713.1"/>
</dbReference>
<feature type="region of interest" description="Disordered" evidence="1">
    <location>
        <begin position="379"/>
        <end position="414"/>
    </location>
</feature>
<feature type="compositionally biased region" description="Polar residues" evidence="1">
    <location>
        <begin position="379"/>
        <end position="390"/>
    </location>
</feature>
<protein>
    <submittedName>
        <fullName evidence="2">Uncharacterized protein</fullName>
    </submittedName>
</protein>
<keyword evidence="4" id="KW-1185">Reference proteome</keyword>
<organism evidence="2">
    <name type="scientific">Kwoniella pini CBS 10737</name>
    <dbReference type="NCBI Taxonomy" id="1296096"/>
    <lineage>
        <taxon>Eukaryota</taxon>
        <taxon>Fungi</taxon>
        <taxon>Dikarya</taxon>
        <taxon>Basidiomycota</taxon>
        <taxon>Agaricomycotina</taxon>
        <taxon>Tremellomycetes</taxon>
        <taxon>Tremellales</taxon>
        <taxon>Cryptococcaceae</taxon>
        <taxon>Kwoniella</taxon>
    </lineage>
</organism>
<accession>A0A1B9I5V1</accession>
<evidence type="ECO:0000313" key="2">
    <source>
        <dbReference type="EMBL" id="OCF50897.1"/>
    </source>
</evidence>